<organism evidence="2 3">
    <name type="scientific">Enterobacter agglomerans</name>
    <name type="common">Erwinia herbicola</name>
    <name type="synonym">Pantoea agglomerans</name>
    <dbReference type="NCBI Taxonomy" id="549"/>
    <lineage>
        <taxon>Bacteria</taxon>
        <taxon>Pseudomonadati</taxon>
        <taxon>Pseudomonadota</taxon>
        <taxon>Gammaproteobacteria</taxon>
        <taxon>Enterobacterales</taxon>
        <taxon>Erwiniaceae</taxon>
        <taxon>Pantoea</taxon>
        <taxon>Pantoea agglomerans group</taxon>
    </lineage>
</organism>
<keyword evidence="1" id="KW-0472">Membrane</keyword>
<evidence type="ECO:0000313" key="3">
    <source>
        <dbReference type="Proteomes" id="UP000254640"/>
    </source>
</evidence>
<protein>
    <submittedName>
        <fullName evidence="2">Low-affinity putrescine importer PlaP</fullName>
    </submittedName>
</protein>
<feature type="transmembrane region" description="Helical" evidence="1">
    <location>
        <begin position="7"/>
        <end position="28"/>
    </location>
</feature>
<dbReference type="EMBL" id="UGSO01000001">
    <property type="protein sequence ID" value="SUB16039.1"/>
    <property type="molecule type" value="Genomic_DNA"/>
</dbReference>
<dbReference type="AlphaFoldDB" id="A0A379AEQ7"/>
<keyword evidence="1" id="KW-0812">Transmembrane</keyword>
<keyword evidence="3" id="KW-1185">Reference proteome</keyword>
<evidence type="ECO:0000256" key="1">
    <source>
        <dbReference type="SAM" id="Phobius"/>
    </source>
</evidence>
<reference evidence="2 3" key="1">
    <citation type="submission" date="2018-06" db="EMBL/GenBank/DDBJ databases">
        <authorList>
            <consortium name="Pathogen Informatics"/>
            <person name="Doyle S."/>
        </authorList>
    </citation>
    <scope>NUCLEOTIDE SEQUENCE [LARGE SCALE GENOMIC DNA]</scope>
    <source>
        <strain evidence="2 3">NCTC9381</strain>
    </source>
</reference>
<feature type="transmembrane region" description="Helical" evidence="1">
    <location>
        <begin position="48"/>
        <end position="70"/>
    </location>
</feature>
<evidence type="ECO:0000313" key="2">
    <source>
        <dbReference type="EMBL" id="SUB16039.1"/>
    </source>
</evidence>
<gene>
    <name evidence="2" type="primary">plaP_3</name>
    <name evidence="2" type="ORF">NCTC9381_01938</name>
</gene>
<accession>A0A379AEQ7</accession>
<keyword evidence="1" id="KW-1133">Transmembrane helix</keyword>
<dbReference type="Proteomes" id="UP000254640">
    <property type="component" value="Unassembled WGS sequence"/>
</dbReference>
<sequence>MQNAPFRALFSLTALIGGVIFIAASYFLQLYFPDITRFQHPDSSQPEIMLFVAGKALQVGILIFSGGHGAGIRYGGARWRLASDVCDGP</sequence>
<proteinExistence type="predicted"/>
<name>A0A379AEQ7_ENTAG</name>